<dbReference type="GO" id="GO:0016705">
    <property type="term" value="F:oxidoreductase activity, acting on paired donors, with incorporation or reduction of molecular oxygen"/>
    <property type="evidence" value="ECO:0007669"/>
    <property type="project" value="InterPro"/>
</dbReference>
<dbReference type="Gene3D" id="3.40.30.10">
    <property type="entry name" value="Glutaredoxin"/>
    <property type="match status" value="1"/>
</dbReference>
<dbReference type="AlphaFoldDB" id="A0A2T1M3P2"/>
<dbReference type="OrthoDB" id="255432at2"/>
<evidence type="ECO:0000256" key="1">
    <source>
        <dbReference type="ARBA" id="ARBA00001961"/>
    </source>
</evidence>
<evidence type="ECO:0000259" key="7">
    <source>
        <dbReference type="PROSITE" id="PS51471"/>
    </source>
</evidence>
<keyword evidence="5" id="KW-0560">Oxidoreductase</keyword>
<evidence type="ECO:0000256" key="6">
    <source>
        <dbReference type="ARBA" id="ARBA00023004"/>
    </source>
</evidence>
<dbReference type="PROSITE" id="PS51471">
    <property type="entry name" value="FE2OG_OXY"/>
    <property type="match status" value="1"/>
</dbReference>
<dbReference type="GO" id="GO:0051213">
    <property type="term" value="F:dioxygenase activity"/>
    <property type="evidence" value="ECO:0007669"/>
    <property type="project" value="UniProtKB-KW"/>
</dbReference>
<evidence type="ECO:0000256" key="2">
    <source>
        <dbReference type="ARBA" id="ARBA00022723"/>
    </source>
</evidence>
<evidence type="ECO:0000256" key="3">
    <source>
        <dbReference type="ARBA" id="ARBA00022896"/>
    </source>
</evidence>
<dbReference type="InterPro" id="IPR005123">
    <property type="entry name" value="Oxoglu/Fe-dep_dioxygenase_dom"/>
</dbReference>
<dbReference type="GO" id="GO:0016209">
    <property type="term" value="F:antioxidant activity"/>
    <property type="evidence" value="ECO:0007669"/>
    <property type="project" value="InterPro"/>
</dbReference>
<proteinExistence type="predicted"/>
<evidence type="ECO:0000313" key="8">
    <source>
        <dbReference type="EMBL" id="PSF39461.1"/>
    </source>
</evidence>
<evidence type="ECO:0000256" key="4">
    <source>
        <dbReference type="ARBA" id="ARBA00022964"/>
    </source>
</evidence>
<evidence type="ECO:0000256" key="5">
    <source>
        <dbReference type="ARBA" id="ARBA00023002"/>
    </source>
</evidence>
<keyword evidence="6" id="KW-0408">Iron</keyword>
<dbReference type="Gene3D" id="2.60.120.620">
    <property type="entry name" value="q2cbj1_9rhob like domain"/>
    <property type="match status" value="1"/>
</dbReference>
<dbReference type="Proteomes" id="UP000239001">
    <property type="component" value="Unassembled WGS sequence"/>
</dbReference>
<feature type="domain" description="Fe2OG dioxygenase" evidence="7">
    <location>
        <begin position="242"/>
        <end position="337"/>
    </location>
</feature>
<keyword evidence="3" id="KW-0847">Vitamin C</keyword>
<sequence>MELLTVGDPTPDFTTASTTNPQYHFNTVAGRYVVLCFFQSAVNELSQQILRELFQYRALFDDENVCFFGVSSDPEDEKFSRVQQQLPGIRFLWDFEQTVSKLFGASEQCTYILDERLRVLAVFPFHREPSYHVAKILDFFSRLPVFPSATTANLQAPILVIPRIFEPQLCQALIHYYAHNGGEESGFMQEVEGRTVGVMENSFKRRRDQDILDKKLRELTAYRIYKRLVPEIHKAFQFKATRIERNLIACYDSKSGGFFRPHRDNTTKGTIHRKFAVSLNLNTGEYEGGFLRFPEFGRQLYTVEAGGAMVFSCSLLHEATPVTKGKRYVYLTFLYNDEAAQIREKYQHLVGEN</sequence>
<evidence type="ECO:0000313" key="9">
    <source>
        <dbReference type="Proteomes" id="UP000239001"/>
    </source>
</evidence>
<accession>A0A2T1M3P2</accession>
<dbReference type="GO" id="GO:0031418">
    <property type="term" value="F:L-ascorbic acid binding"/>
    <property type="evidence" value="ECO:0007669"/>
    <property type="project" value="UniProtKB-KW"/>
</dbReference>
<dbReference type="InterPro" id="IPR044862">
    <property type="entry name" value="Pro_4_hyd_alph_FE2OG_OXY"/>
</dbReference>
<dbReference type="InterPro" id="IPR000866">
    <property type="entry name" value="AhpC/TSA"/>
</dbReference>
<comment type="cofactor">
    <cofactor evidence="1">
        <name>L-ascorbate</name>
        <dbReference type="ChEBI" id="CHEBI:38290"/>
    </cofactor>
</comment>
<protein>
    <submittedName>
        <fullName evidence="8">Peroxiredoxin</fullName>
    </submittedName>
</protein>
<reference evidence="8 9" key="1">
    <citation type="submission" date="2018-03" db="EMBL/GenBank/DDBJ databases">
        <title>The ancient ancestry and fast evolution of plastids.</title>
        <authorList>
            <person name="Moore K.R."/>
            <person name="Magnabosco C."/>
            <person name="Momper L."/>
            <person name="Gold D.A."/>
            <person name="Bosak T."/>
            <person name="Fournier G.P."/>
        </authorList>
    </citation>
    <scope>NUCLEOTIDE SEQUENCE [LARGE SCALE GENOMIC DNA]</scope>
    <source>
        <strain evidence="8 9">CCALA 016</strain>
    </source>
</reference>
<name>A0A2T1M3P2_9CHRO</name>
<keyword evidence="2" id="KW-0479">Metal-binding</keyword>
<dbReference type="InterPro" id="IPR036249">
    <property type="entry name" value="Thioredoxin-like_sf"/>
</dbReference>
<dbReference type="InterPro" id="IPR006620">
    <property type="entry name" value="Pro_4_hyd_alph"/>
</dbReference>
<gene>
    <name evidence="8" type="ORF">C7H19_01345</name>
</gene>
<organism evidence="8 9">
    <name type="scientific">Aphanothece hegewaldii CCALA 016</name>
    <dbReference type="NCBI Taxonomy" id="2107694"/>
    <lineage>
        <taxon>Bacteria</taxon>
        <taxon>Bacillati</taxon>
        <taxon>Cyanobacteriota</taxon>
        <taxon>Cyanophyceae</taxon>
        <taxon>Oscillatoriophycideae</taxon>
        <taxon>Chroococcales</taxon>
        <taxon>Aphanothecaceae</taxon>
        <taxon>Aphanothece</taxon>
    </lineage>
</organism>
<dbReference type="RefSeq" id="WP_106455082.1">
    <property type="nucleotide sequence ID" value="NZ_PXOH01000001.1"/>
</dbReference>
<dbReference type="SUPFAM" id="SSF52833">
    <property type="entry name" value="Thioredoxin-like"/>
    <property type="match status" value="1"/>
</dbReference>
<dbReference type="Pfam" id="PF13640">
    <property type="entry name" value="2OG-FeII_Oxy_3"/>
    <property type="match status" value="1"/>
</dbReference>
<dbReference type="SMART" id="SM00702">
    <property type="entry name" value="P4Hc"/>
    <property type="match status" value="1"/>
</dbReference>
<reference evidence="8 9" key="2">
    <citation type="submission" date="2018-03" db="EMBL/GenBank/DDBJ databases">
        <authorList>
            <person name="Keele B.F."/>
        </authorList>
    </citation>
    <scope>NUCLEOTIDE SEQUENCE [LARGE SCALE GENOMIC DNA]</scope>
    <source>
        <strain evidence="8 9">CCALA 016</strain>
    </source>
</reference>
<comment type="caution">
    <text evidence="8">The sequence shown here is derived from an EMBL/GenBank/DDBJ whole genome shotgun (WGS) entry which is preliminary data.</text>
</comment>
<keyword evidence="4" id="KW-0223">Dioxygenase</keyword>
<dbReference type="Pfam" id="PF00578">
    <property type="entry name" value="AhpC-TSA"/>
    <property type="match status" value="1"/>
</dbReference>
<dbReference type="GO" id="GO:0005506">
    <property type="term" value="F:iron ion binding"/>
    <property type="evidence" value="ECO:0007669"/>
    <property type="project" value="InterPro"/>
</dbReference>
<keyword evidence="9" id="KW-1185">Reference proteome</keyword>
<dbReference type="EMBL" id="PXOH01000001">
    <property type="protein sequence ID" value="PSF39461.1"/>
    <property type="molecule type" value="Genomic_DNA"/>
</dbReference>